<keyword evidence="6" id="KW-0521">NADP</keyword>
<evidence type="ECO:0000256" key="5">
    <source>
        <dbReference type="ARBA" id="ARBA00048200"/>
    </source>
</evidence>
<gene>
    <name evidence="8" type="primary">rmlD</name>
    <name evidence="8" type="ORF">BN1209_0968</name>
</gene>
<evidence type="ECO:0000256" key="2">
    <source>
        <dbReference type="ARBA" id="ARBA00010944"/>
    </source>
</evidence>
<dbReference type="EMBL" id="LN794158">
    <property type="protein sequence ID" value="CEN56010.1"/>
    <property type="molecule type" value="Genomic_DNA"/>
</dbReference>
<keyword evidence="6 8" id="KW-0560">Oxidoreductase</keyword>
<dbReference type="UniPathway" id="UPA00124"/>
<reference evidence="9" key="1">
    <citation type="submission" date="2014-12" db="EMBL/GenBank/DDBJ databases">
        <authorList>
            <person name="Salcher M.M."/>
        </authorList>
    </citation>
    <scope>NUCLEOTIDE SEQUENCE [LARGE SCALE GENOMIC DNA]</scope>
    <source>
        <strain evidence="9">MMS-10A-171</strain>
    </source>
</reference>
<dbReference type="SUPFAM" id="SSF51735">
    <property type="entry name" value="NAD(P)-binding Rossmann-fold domains"/>
    <property type="match status" value="1"/>
</dbReference>
<evidence type="ECO:0000313" key="9">
    <source>
        <dbReference type="Proteomes" id="UP000056322"/>
    </source>
</evidence>
<dbReference type="InterPro" id="IPR005913">
    <property type="entry name" value="dTDP_dehydrorham_reduct"/>
</dbReference>
<keyword evidence="9" id="KW-1185">Reference proteome</keyword>
<evidence type="ECO:0000256" key="1">
    <source>
        <dbReference type="ARBA" id="ARBA00004781"/>
    </source>
</evidence>
<dbReference type="KEGG" id="mbac:BN1209_0968"/>
<dbReference type="InterPro" id="IPR029903">
    <property type="entry name" value="RmlD-like-bd"/>
</dbReference>
<evidence type="ECO:0000259" key="7">
    <source>
        <dbReference type="Pfam" id="PF04321"/>
    </source>
</evidence>
<dbReference type="AlphaFoldDB" id="A0A0B7IUR7"/>
<comment type="pathway">
    <text evidence="1 6">Carbohydrate biosynthesis; dTDP-L-rhamnose biosynthesis.</text>
</comment>
<sequence>MKILVTGKNGQVGFELMRSLATLGTVIGVDLKECDLSDSAAIDKLLEKVKPDLIVNPAAYTAVDKAESEPVIAHAINAKAPEILAKFASRRNIPIIHYSTDYVFDGLKEGTYTETDKINPKSVYGKSKALGEAAVRNNAPKHIILRTSWVFGSHGVNFLKTMLKLSQERDRLSIVSDQIGSPTSAALLADVTAIIAKQLFEPGACQKYGTYHLVTEGETSWHGYAQMVVARANKLGVNTKISSNAIQSIRTADYPLPAPRLANSRLDTTKIKTTFGVLLPTWQDEVIKVLEYIESHAERLN</sequence>
<comment type="similarity">
    <text evidence="2 6">Belongs to the dTDP-4-dehydrorhamnose reductase family.</text>
</comment>
<name>A0A0B7IUR7_9PROT</name>
<comment type="cofactor">
    <cofactor evidence="6">
        <name>Mg(2+)</name>
        <dbReference type="ChEBI" id="CHEBI:18420"/>
    </cofactor>
    <text evidence="6">Binds 1 Mg(2+) ion per monomer.</text>
</comment>
<feature type="domain" description="RmlD-like substrate binding" evidence="7">
    <location>
        <begin position="1"/>
        <end position="291"/>
    </location>
</feature>
<dbReference type="Gene3D" id="3.40.50.720">
    <property type="entry name" value="NAD(P)-binding Rossmann-like Domain"/>
    <property type="match status" value="1"/>
</dbReference>
<dbReference type="InterPro" id="IPR036291">
    <property type="entry name" value="NAD(P)-bd_dom_sf"/>
</dbReference>
<proteinExistence type="inferred from homology"/>
<dbReference type="GO" id="GO:0008831">
    <property type="term" value="F:dTDP-4-dehydrorhamnose reductase activity"/>
    <property type="evidence" value="ECO:0007669"/>
    <property type="project" value="UniProtKB-EC"/>
</dbReference>
<dbReference type="EC" id="1.1.1.133" evidence="3 6"/>
<dbReference type="GO" id="GO:0019305">
    <property type="term" value="P:dTDP-rhamnose biosynthetic process"/>
    <property type="evidence" value="ECO:0007669"/>
    <property type="project" value="UniProtKB-UniPathway"/>
</dbReference>
<dbReference type="GO" id="GO:0005829">
    <property type="term" value="C:cytosol"/>
    <property type="evidence" value="ECO:0007669"/>
    <property type="project" value="TreeGrafter"/>
</dbReference>
<evidence type="ECO:0000256" key="4">
    <source>
        <dbReference type="ARBA" id="ARBA00017099"/>
    </source>
</evidence>
<dbReference type="NCBIfam" id="TIGR01214">
    <property type="entry name" value="rmlD"/>
    <property type="match status" value="1"/>
</dbReference>
<dbReference type="CDD" id="cd05254">
    <property type="entry name" value="dTDP_HR_like_SDR_e"/>
    <property type="match status" value="1"/>
</dbReference>
<dbReference type="HOGENOM" id="CLU_045518_1_0_4"/>
<organism evidence="8 9">
    <name type="scientific">Candidatus Methylopumilus turicensis</name>
    <dbReference type="NCBI Taxonomy" id="1581680"/>
    <lineage>
        <taxon>Bacteria</taxon>
        <taxon>Pseudomonadati</taxon>
        <taxon>Pseudomonadota</taxon>
        <taxon>Betaproteobacteria</taxon>
        <taxon>Nitrosomonadales</taxon>
        <taxon>Methylophilaceae</taxon>
        <taxon>Candidatus Methylopumilus</taxon>
    </lineage>
</organism>
<dbReference type="Gene3D" id="3.90.25.10">
    <property type="entry name" value="UDP-galactose 4-epimerase, domain 1"/>
    <property type="match status" value="1"/>
</dbReference>
<dbReference type="OrthoDB" id="9803892at2"/>
<dbReference type="Proteomes" id="UP000056322">
    <property type="component" value="Chromosome 1"/>
</dbReference>
<dbReference type="PANTHER" id="PTHR10491">
    <property type="entry name" value="DTDP-4-DEHYDRORHAMNOSE REDUCTASE"/>
    <property type="match status" value="1"/>
</dbReference>
<evidence type="ECO:0000256" key="6">
    <source>
        <dbReference type="RuleBase" id="RU364082"/>
    </source>
</evidence>
<comment type="function">
    <text evidence="6">Catalyzes the reduction of dTDP-6-deoxy-L-lyxo-4-hexulose to yield dTDP-L-rhamnose.</text>
</comment>
<protein>
    <recommendedName>
        <fullName evidence="4 6">dTDP-4-dehydrorhamnose reductase</fullName>
        <ecNumber evidence="3 6">1.1.1.133</ecNumber>
    </recommendedName>
</protein>
<dbReference type="RefSeq" id="WP_045751191.1">
    <property type="nucleotide sequence ID" value="NZ_LN794158.1"/>
</dbReference>
<dbReference type="STRING" id="1581680.BN1209_0968"/>
<evidence type="ECO:0000256" key="3">
    <source>
        <dbReference type="ARBA" id="ARBA00012929"/>
    </source>
</evidence>
<dbReference type="Pfam" id="PF04321">
    <property type="entry name" value="RmlD_sub_bind"/>
    <property type="match status" value="1"/>
</dbReference>
<evidence type="ECO:0000313" key="8">
    <source>
        <dbReference type="EMBL" id="CEN56010.1"/>
    </source>
</evidence>
<dbReference type="PANTHER" id="PTHR10491:SF4">
    <property type="entry name" value="METHIONINE ADENOSYLTRANSFERASE 2 SUBUNIT BETA"/>
    <property type="match status" value="1"/>
</dbReference>
<accession>A0A0B7IUR7</accession>
<comment type="catalytic activity">
    <reaction evidence="5 6">
        <text>dTDP-beta-L-rhamnose + NADP(+) = dTDP-4-dehydro-beta-L-rhamnose + NADPH + H(+)</text>
        <dbReference type="Rhea" id="RHEA:21796"/>
        <dbReference type="ChEBI" id="CHEBI:15378"/>
        <dbReference type="ChEBI" id="CHEBI:57510"/>
        <dbReference type="ChEBI" id="CHEBI:57783"/>
        <dbReference type="ChEBI" id="CHEBI:58349"/>
        <dbReference type="ChEBI" id="CHEBI:62830"/>
        <dbReference type="EC" id="1.1.1.133"/>
    </reaction>
</comment>